<sequence>MLQFITRRLILLFPVLIGVLLVTFVIVRAIPGDPCKVMLGERATEEKCAEFKERYGLNDNLLVQFGRFLVNMGRGDLGVSIRFGQPVVNLIAARLPMTIELTIGAMLFSTIVGVFLGIISALKRNTIVDTITMVIANIGVSMPVFWLGLVLAYVFALLLKDTPFFLPPSARLTSGLALTQLADYWGLKDLSGFQKFVVDFLTHSLLVNALATGNWKLLGDGLRHLILPSVAVGTIPMAIIARMTRSSLLEVLGQDYIRTARAKGLPYNKVISKHALSNAMIPIVTIIGLETGALLSGAVLTETVFNLPGVGTALVGAILARDYPVVQGFTLVVAMVFILVNLLVDISYAYLDPRIRLE</sequence>
<dbReference type="EMBL" id="AP012029">
    <property type="protein sequence ID" value="BAJ65117.1"/>
    <property type="molecule type" value="Genomic_DNA"/>
</dbReference>
<comment type="similarity">
    <text evidence="7">Belongs to the binding-protein-dependent transport system permease family.</text>
</comment>
<reference evidence="9 10" key="1">
    <citation type="submission" date="2010-12" db="EMBL/GenBank/DDBJ databases">
        <title>Whole genome sequence of Anaerolinea thermophila UNI-1.</title>
        <authorList>
            <person name="Narita-Yamada S."/>
            <person name="Kishi E."/>
            <person name="Watanabe Y."/>
            <person name="Takasaki K."/>
            <person name="Ankai A."/>
            <person name="Oguchi A."/>
            <person name="Fukui S."/>
            <person name="Takahashi M."/>
            <person name="Yashiro I."/>
            <person name="Hosoyama A."/>
            <person name="Sekiguchi Y."/>
            <person name="Hanada S."/>
            <person name="Fujita N."/>
        </authorList>
    </citation>
    <scope>NUCLEOTIDE SEQUENCE [LARGE SCALE GENOMIC DNA]</scope>
    <source>
        <strain evidence="10">DSM 14523 / JCM 11388 / NBRC 100420 / UNI-1</strain>
    </source>
</reference>
<comment type="subcellular location">
    <subcellularLocation>
        <location evidence="1 7">Cell membrane</location>
        <topology evidence="1 7">Multi-pass membrane protein</topology>
    </subcellularLocation>
</comment>
<dbReference type="InParanoid" id="E8N2W7"/>
<evidence type="ECO:0000313" key="10">
    <source>
        <dbReference type="Proteomes" id="UP000008922"/>
    </source>
</evidence>
<keyword evidence="6 7" id="KW-0472">Membrane</keyword>
<keyword evidence="2 7" id="KW-0813">Transport</keyword>
<dbReference type="STRING" id="926569.ANT_30910"/>
<feature type="transmembrane region" description="Helical" evidence="7">
    <location>
        <begin position="222"/>
        <end position="241"/>
    </location>
</feature>
<dbReference type="RefSeq" id="WP_013561458.1">
    <property type="nucleotide sequence ID" value="NC_014960.1"/>
</dbReference>
<dbReference type="GO" id="GO:0005886">
    <property type="term" value="C:plasma membrane"/>
    <property type="evidence" value="ECO:0007669"/>
    <property type="project" value="UniProtKB-SubCell"/>
</dbReference>
<feature type="transmembrane region" description="Helical" evidence="7">
    <location>
        <begin position="9"/>
        <end position="30"/>
    </location>
</feature>
<name>E8N2W7_ANATU</name>
<dbReference type="PROSITE" id="PS50928">
    <property type="entry name" value="ABC_TM1"/>
    <property type="match status" value="1"/>
</dbReference>
<dbReference type="Pfam" id="PF19300">
    <property type="entry name" value="BPD_transp_1_N"/>
    <property type="match status" value="1"/>
</dbReference>
<evidence type="ECO:0000256" key="2">
    <source>
        <dbReference type="ARBA" id="ARBA00022448"/>
    </source>
</evidence>
<evidence type="ECO:0000313" key="9">
    <source>
        <dbReference type="EMBL" id="BAJ65117.1"/>
    </source>
</evidence>
<dbReference type="GO" id="GO:0055085">
    <property type="term" value="P:transmembrane transport"/>
    <property type="evidence" value="ECO:0007669"/>
    <property type="project" value="InterPro"/>
</dbReference>
<proteinExistence type="inferred from homology"/>
<dbReference type="InterPro" id="IPR035906">
    <property type="entry name" value="MetI-like_sf"/>
</dbReference>
<organism evidence="9 10">
    <name type="scientific">Anaerolinea thermophila (strain DSM 14523 / JCM 11388 / NBRC 100420 / UNI-1)</name>
    <dbReference type="NCBI Taxonomy" id="926569"/>
    <lineage>
        <taxon>Bacteria</taxon>
        <taxon>Bacillati</taxon>
        <taxon>Chloroflexota</taxon>
        <taxon>Anaerolineae</taxon>
        <taxon>Anaerolineales</taxon>
        <taxon>Anaerolineaceae</taxon>
        <taxon>Anaerolinea</taxon>
    </lineage>
</organism>
<evidence type="ECO:0000256" key="1">
    <source>
        <dbReference type="ARBA" id="ARBA00004651"/>
    </source>
</evidence>
<keyword evidence="10" id="KW-1185">Reference proteome</keyword>
<evidence type="ECO:0000256" key="5">
    <source>
        <dbReference type="ARBA" id="ARBA00022989"/>
    </source>
</evidence>
<dbReference type="PANTHER" id="PTHR43163:SF6">
    <property type="entry name" value="DIPEPTIDE TRANSPORT SYSTEM PERMEASE PROTEIN DPPB-RELATED"/>
    <property type="match status" value="1"/>
</dbReference>
<feature type="transmembrane region" description="Helical" evidence="7">
    <location>
        <begin position="279"/>
        <end position="300"/>
    </location>
</feature>
<feature type="transmembrane region" description="Helical" evidence="7">
    <location>
        <begin position="134"/>
        <end position="159"/>
    </location>
</feature>
<dbReference type="Pfam" id="PF00528">
    <property type="entry name" value="BPD_transp_1"/>
    <property type="match status" value="1"/>
</dbReference>
<keyword evidence="5 7" id="KW-1133">Transmembrane helix</keyword>
<feature type="transmembrane region" description="Helical" evidence="7">
    <location>
        <begin position="103"/>
        <end position="122"/>
    </location>
</feature>
<keyword evidence="3" id="KW-1003">Cell membrane</keyword>
<keyword evidence="4 7" id="KW-0812">Transmembrane</keyword>
<dbReference type="PANTHER" id="PTHR43163">
    <property type="entry name" value="DIPEPTIDE TRANSPORT SYSTEM PERMEASE PROTEIN DPPB-RELATED"/>
    <property type="match status" value="1"/>
</dbReference>
<protein>
    <submittedName>
        <fullName evidence="9">ABC transporter permease protein</fullName>
    </submittedName>
</protein>
<evidence type="ECO:0000256" key="6">
    <source>
        <dbReference type="ARBA" id="ARBA00023136"/>
    </source>
</evidence>
<dbReference type="FunCoup" id="E8N2W7">
    <property type="interactions" value="139"/>
</dbReference>
<dbReference type="eggNOG" id="COG0601">
    <property type="taxonomic scope" value="Bacteria"/>
</dbReference>
<accession>E8N2W7</accession>
<evidence type="ECO:0000256" key="4">
    <source>
        <dbReference type="ARBA" id="ARBA00022692"/>
    </source>
</evidence>
<evidence type="ECO:0000256" key="7">
    <source>
        <dbReference type="RuleBase" id="RU363032"/>
    </source>
</evidence>
<dbReference type="SUPFAM" id="SSF161098">
    <property type="entry name" value="MetI-like"/>
    <property type="match status" value="1"/>
</dbReference>
<dbReference type="InterPro" id="IPR000515">
    <property type="entry name" value="MetI-like"/>
</dbReference>
<dbReference type="Gene3D" id="1.10.3720.10">
    <property type="entry name" value="MetI-like"/>
    <property type="match status" value="1"/>
</dbReference>
<gene>
    <name evidence="9" type="ordered locus">ANT_30910</name>
</gene>
<evidence type="ECO:0000259" key="8">
    <source>
        <dbReference type="PROSITE" id="PS50928"/>
    </source>
</evidence>
<feature type="domain" description="ABC transmembrane type-1" evidence="8">
    <location>
        <begin position="95"/>
        <end position="344"/>
    </location>
</feature>
<dbReference type="AlphaFoldDB" id="E8N2W7"/>
<dbReference type="Proteomes" id="UP000008922">
    <property type="component" value="Chromosome"/>
</dbReference>
<dbReference type="KEGG" id="atm:ANT_30910"/>
<dbReference type="InterPro" id="IPR045621">
    <property type="entry name" value="BPD_transp_1_N"/>
</dbReference>
<dbReference type="OrthoDB" id="9772184at2"/>
<feature type="transmembrane region" description="Helical" evidence="7">
    <location>
        <begin position="329"/>
        <end position="351"/>
    </location>
</feature>
<evidence type="ECO:0000256" key="3">
    <source>
        <dbReference type="ARBA" id="ARBA00022475"/>
    </source>
</evidence>
<dbReference type="CDD" id="cd06261">
    <property type="entry name" value="TM_PBP2"/>
    <property type="match status" value="1"/>
</dbReference>
<dbReference type="HOGENOM" id="CLU_036879_0_0_0"/>